<sequence length="156" mass="17253">MTILKNPSGDGFILKTKNSQVNITRSKIEIGDFKISGPGEYDLSDVSCDVQSLDGHINSLIESEMILLGALDAKVDIEDLSEDFTKVSVLLLFIDNVNDIKLASSLVSKVEPQLVFYLSQEIIDSKVESSIETVPSPFKISKNELVYEGTRHLVFE</sequence>
<protein>
    <submittedName>
        <fullName evidence="1">Uncharacterized protein</fullName>
    </submittedName>
</protein>
<gene>
    <name evidence="1" type="ORF">UT11_C0039G0002</name>
</gene>
<dbReference type="Proteomes" id="UP000033934">
    <property type="component" value="Unassembled WGS sequence"/>
</dbReference>
<name>A0A0G0L827_9BACT</name>
<dbReference type="AlphaFoldDB" id="A0A0G0L827"/>
<comment type="caution">
    <text evidence="1">The sequence shown here is derived from an EMBL/GenBank/DDBJ whole genome shotgun (WGS) entry which is preliminary data.</text>
</comment>
<proteinExistence type="predicted"/>
<reference evidence="1 2" key="1">
    <citation type="journal article" date="2015" name="Nature">
        <title>rRNA introns, odd ribosomes, and small enigmatic genomes across a large radiation of phyla.</title>
        <authorList>
            <person name="Brown C.T."/>
            <person name="Hug L.A."/>
            <person name="Thomas B.C."/>
            <person name="Sharon I."/>
            <person name="Castelle C.J."/>
            <person name="Singh A."/>
            <person name="Wilkins M.J."/>
            <person name="Williams K.H."/>
            <person name="Banfield J.F."/>
        </authorList>
    </citation>
    <scope>NUCLEOTIDE SEQUENCE [LARGE SCALE GENOMIC DNA]</scope>
</reference>
<organism evidence="1 2">
    <name type="scientific">Berkelbacteria bacterium GW2011_GWA2_38_9</name>
    <dbReference type="NCBI Taxonomy" id="1618334"/>
    <lineage>
        <taxon>Bacteria</taxon>
        <taxon>Candidatus Berkelbacteria</taxon>
    </lineage>
</organism>
<accession>A0A0G0L827</accession>
<dbReference type="EMBL" id="LBVO01000039">
    <property type="protein sequence ID" value="KKQ88148.1"/>
    <property type="molecule type" value="Genomic_DNA"/>
</dbReference>
<evidence type="ECO:0000313" key="1">
    <source>
        <dbReference type="EMBL" id="KKQ88148.1"/>
    </source>
</evidence>
<evidence type="ECO:0000313" key="2">
    <source>
        <dbReference type="Proteomes" id="UP000033934"/>
    </source>
</evidence>